<dbReference type="OrthoDB" id="9781469at2"/>
<evidence type="ECO:0000256" key="1">
    <source>
        <dbReference type="ARBA" id="ARBA00004651"/>
    </source>
</evidence>
<evidence type="ECO:0000256" key="6">
    <source>
        <dbReference type="ARBA" id="ARBA00023136"/>
    </source>
</evidence>
<feature type="domain" description="Major facilitator superfamily (MFS) profile" evidence="9">
    <location>
        <begin position="28"/>
        <end position="508"/>
    </location>
</feature>
<feature type="transmembrane region" description="Helical" evidence="8">
    <location>
        <begin position="371"/>
        <end position="389"/>
    </location>
</feature>
<feature type="transmembrane region" description="Helical" evidence="8">
    <location>
        <begin position="119"/>
        <end position="140"/>
    </location>
</feature>
<feature type="transmembrane region" description="Helical" evidence="8">
    <location>
        <begin position="94"/>
        <end position="113"/>
    </location>
</feature>
<dbReference type="Gene3D" id="1.20.1250.20">
    <property type="entry name" value="MFS general substrate transporter like domains"/>
    <property type="match status" value="1"/>
</dbReference>
<keyword evidence="3" id="KW-1003">Cell membrane</keyword>
<feature type="transmembrane region" description="Helical" evidence="8">
    <location>
        <begin position="281"/>
        <end position="306"/>
    </location>
</feature>
<dbReference type="Pfam" id="PF07690">
    <property type="entry name" value="MFS_1"/>
    <property type="match status" value="1"/>
</dbReference>
<dbReference type="GO" id="GO:0046677">
    <property type="term" value="P:response to antibiotic"/>
    <property type="evidence" value="ECO:0007669"/>
    <property type="project" value="UniProtKB-KW"/>
</dbReference>
<feature type="transmembrane region" description="Helical" evidence="8">
    <location>
        <begin position="152"/>
        <end position="172"/>
    </location>
</feature>
<reference evidence="10 11" key="1">
    <citation type="submission" date="2017-03" db="EMBL/GenBank/DDBJ databases">
        <title>Draft genome sequence of Streptomyces scabrisporus NF3, endophyte isolated from Amphipterygium adstringens.</title>
        <authorList>
            <person name="Vazquez M."/>
            <person name="Ceapa C.D."/>
            <person name="Rodriguez Luna D."/>
            <person name="Sanchez Esquivel S."/>
        </authorList>
    </citation>
    <scope>NUCLEOTIDE SEQUENCE [LARGE SCALE GENOMIC DNA]</scope>
    <source>
        <strain evidence="10 11">NF3</strain>
    </source>
</reference>
<feature type="transmembrane region" description="Helical" evidence="8">
    <location>
        <begin position="239"/>
        <end position="260"/>
    </location>
</feature>
<evidence type="ECO:0000256" key="5">
    <source>
        <dbReference type="ARBA" id="ARBA00022989"/>
    </source>
</evidence>
<evidence type="ECO:0000256" key="3">
    <source>
        <dbReference type="ARBA" id="ARBA00022475"/>
    </source>
</evidence>
<dbReference type="PANTHER" id="PTHR42718">
    <property type="entry name" value="MAJOR FACILITATOR SUPERFAMILY MULTIDRUG TRANSPORTER MFSC"/>
    <property type="match status" value="1"/>
</dbReference>
<comment type="caution">
    <text evidence="10">The sequence shown here is derived from an EMBL/GenBank/DDBJ whole genome shotgun (WGS) entry which is preliminary data.</text>
</comment>
<keyword evidence="5 8" id="KW-1133">Transmembrane helix</keyword>
<dbReference type="Gene3D" id="1.20.1720.10">
    <property type="entry name" value="Multidrug resistance protein D"/>
    <property type="match status" value="1"/>
</dbReference>
<evidence type="ECO:0000256" key="2">
    <source>
        <dbReference type="ARBA" id="ARBA00022448"/>
    </source>
</evidence>
<dbReference type="CDD" id="cd17321">
    <property type="entry name" value="MFS_MMR_MDR_like"/>
    <property type="match status" value="1"/>
</dbReference>
<evidence type="ECO:0000313" key="11">
    <source>
        <dbReference type="Proteomes" id="UP000190037"/>
    </source>
</evidence>
<evidence type="ECO:0000313" key="10">
    <source>
        <dbReference type="EMBL" id="OPC84553.1"/>
    </source>
</evidence>
<sequence>MGEIPVAIDETTERAGAAPSAGRREWVGLAVLLVPLLLVSMDVSVLYFAVPFIGRALEPTGTQQLWILDMYGFVLSGLLIVMGALGDRIGRRRLLLVGAGLFAGASLLAAYAHDAETLIAARALLGVGGAALMPSTLALIRTMFADPRQRGTAIAIWTAVMTGGISLGPILSGVLVEHFWWGSIFLINVPAMAILLILVPVFVPRHRGVAHGSFDLIGAVLSLGTLLPVVYGIKEIARSGAQTLPIASIGFGLIVGALFARRQLTAEHPLLDLELLRMRAFGGAVLANVMSMFAIVGFAIFTTQYLQSVLGMSPLRAALWSLVPSLAVAVATPVATVLARRIDRAWVMSGGFTVAIGGFAVPATARPHSSLGLLLGGAAVYAAGVVAVMTQVTEMAMGVAPADRAASASAVLESGSELGGALGMALLGTIGDAVYHRAMADAGPEGPARETLGGAQATAARLSGDAGRTLLDTARDAFCDGMNAAAIGAAVVMVIGAGYCVRFLRGVPVAGAGAGEATSALVDVPVADAPAADVPVDAR</sequence>
<keyword evidence="7" id="KW-0046">Antibiotic resistance</keyword>
<feature type="transmembrane region" description="Helical" evidence="8">
    <location>
        <begin position="65"/>
        <end position="85"/>
    </location>
</feature>
<protein>
    <submittedName>
        <fullName evidence="10">MFS transporter</fullName>
    </submittedName>
</protein>
<feature type="transmembrane region" description="Helical" evidence="8">
    <location>
        <begin position="178"/>
        <end position="202"/>
    </location>
</feature>
<gene>
    <name evidence="10" type="ORF">B4N89_29775</name>
</gene>
<proteinExistence type="predicted"/>
<dbReference type="InterPro" id="IPR020846">
    <property type="entry name" value="MFS_dom"/>
</dbReference>
<dbReference type="SUPFAM" id="SSF103473">
    <property type="entry name" value="MFS general substrate transporter"/>
    <property type="match status" value="1"/>
</dbReference>
<comment type="subcellular location">
    <subcellularLocation>
        <location evidence="1">Cell membrane</location>
        <topology evidence="1">Multi-pass membrane protein</topology>
    </subcellularLocation>
</comment>
<dbReference type="GO" id="GO:0022857">
    <property type="term" value="F:transmembrane transporter activity"/>
    <property type="evidence" value="ECO:0007669"/>
    <property type="project" value="InterPro"/>
</dbReference>
<feature type="transmembrane region" description="Helical" evidence="8">
    <location>
        <begin position="214"/>
        <end position="233"/>
    </location>
</feature>
<feature type="transmembrane region" description="Helical" evidence="8">
    <location>
        <begin position="318"/>
        <end position="338"/>
    </location>
</feature>
<dbReference type="InterPro" id="IPR036259">
    <property type="entry name" value="MFS_trans_sf"/>
</dbReference>
<dbReference type="STRING" id="159449.B4N89_29775"/>
<evidence type="ECO:0000256" key="4">
    <source>
        <dbReference type="ARBA" id="ARBA00022692"/>
    </source>
</evidence>
<evidence type="ECO:0000256" key="7">
    <source>
        <dbReference type="ARBA" id="ARBA00023251"/>
    </source>
</evidence>
<keyword evidence="6 8" id="KW-0472">Membrane</keyword>
<keyword evidence="4 8" id="KW-0812">Transmembrane</keyword>
<dbReference type="AlphaFoldDB" id="A0A1T3P670"/>
<dbReference type="InterPro" id="IPR011701">
    <property type="entry name" value="MFS"/>
</dbReference>
<keyword evidence="2" id="KW-0813">Transport</keyword>
<dbReference type="PANTHER" id="PTHR42718:SF47">
    <property type="entry name" value="METHYL VIOLOGEN RESISTANCE PROTEIN SMVA"/>
    <property type="match status" value="1"/>
</dbReference>
<dbReference type="Proteomes" id="UP000190037">
    <property type="component" value="Unassembled WGS sequence"/>
</dbReference>
<dbReference type="RefSeq" id="WP_078978851.1">
    <property type="nucleotide sequence ID" value="NZ_MWQN01000001.1"/>
</dbReference>
<dbReference type="GO" id="GO:0005886">
    <property type="term" value="C:plasma membrane"/>
    <property type="evidence" value="ECO:0007669"/>
    <property type="project" value="UniProtKB-SubCell"/>
</dbReference>
<evidence type="ECO:0000256" key="8">
    <source>
        <dbReference type="SAM" id="Phobius"/>
    </source>
</evidence>
<keyword evidence="11" id="KW-1185">Reference proteome</keyword>
<evidence type="ECO:0000259" key="9">
    <source>
        <dbReference type="PROSITE" id="PS50850"/>
    </source>
</evidence>
<feature type="transmembrane region" description="Helical" evidence="8">
    <location>
        <begin position="345"/>
        <end position="365"/>
    </location>
</feature>
<accession>A0A1T3P670</accession>
<dbReference type="EMBL" id="MWQN01000001">
    <property type="protein sequence ID" value="OPC84553.1"/>
    <property type="molecule type" value="Genomic_DNA"/>
</dbReference>
<name>A0A1T3P670_9ACTN</name>
<organism evidence="10 11">
    <name type="scientific">Embleya scabrispora</name>
    <dbReference type="NCBI Taxonomy" id="159449"/>
    <lineage>
        <taxon>Bacteria</taxon>
        <taxon>Bacillati</taxon>
        <taxon>Actinomycetota</taxon>
        <taxon>Actinomycetes</taxon>
        <taxon>Kitasatosporales</taxon>
        <taxon>Streptomycetaceae</taxon>
        <taxon>Embleya</taxon>
    </lineage>
</organism>
<feature type="transmembrane region" description="Helical" evidence="8">
    <location>
        <begin position="26"/>
        <end position="53"/>
    </location>
</feature>
<dbReference type="PROSITE" id="PS50850">
    <property type="entry name" value="MFS"/>
    <property type="match status" value="1"/>
</dbReference>